<comment type="caution">
    <text evidence="2">The sequence shown here is derived from an EMBL/GenBank/DDBJ whole genome shotgun (WGS) entry which is preliminary data.</text>
</comment>
<organism evidence="2 3">
    <name type="scientific">Streptomyces milbemycinicus</name>
    <dbReference type="NCBI Taxonomy" id="476552"/>
    <lineage>
        <taxon>Bacteria</taxon>
        <taxon>Bacillati</taxon>
        <taxon>Actinomycetota</taxon>
        <taxon>Actinomycetes</taxon>
        <taxon>Kitasatosporales</taxon>
        <taxon>Streptomycetaceae</taxon>
        <taxon>Streptomyces</taxon>
    </lineage>
</organism>
<evidence type="ECO:0000313" key="3">
    <source>
        <dbReference type="Proteomes" id="UP001620295"/>
    </source>
</evidence>
<feature type="region of interest" description="Disordered" evidence="1">
    <location>
        <begin position="1"/>
        <end position="44"/>
    </location>
</feature>
<accession>A0ABW8M1Y5</accession>
<proteinExistence type="predicted"/>
<dbReference type="Proteomes" id="UP001620295">
    <property type="component" value="Unassembled WGS sequence"/>
</dbReference>
<keyword evidence="3" id="KW-1185">Reference proteome</keyword>
<gene>
    <name evidence="2" type="ORF">ACI2L5_45935</name>
</gene>
<dbReference type="RefSeq" id="WP_358706747.1">
    <property type="nucleotide sequence ID" value="NZ_JBFACG010000032.1"/>
</dbReference>
<evidence type="ECO:0000313" key="2">
    <source>
        <dbReference type="EMBL" id="MFK4272178.1"/>
    </source>
</evidence>
<feature type="compositionally biased region" description="Basic and acidic residues" evidence="1">
    <location>
        <begin position="35"/>
        <end position="44"/>
    </location>
</feature>
<reference evidence="2 3" key="1">
    <citation type="submission" date="2024-11" db="EMBL/GenBank/DDBJ databases">
        <title>The Natural Products Discovery Center: Release of the First 8490 Sequenced Strains for Exploring Actinobacteria Biosynthetic Diversity.</title>
        <authorList>
            <person name="Kalkreuter E."/>
            <person name="Kautsar S.A."/>
            <person name="Yang D."/>
            <person name="Bader C.D."/>
            <person name="Teijaro C.N."/>
            <person name="Fluegel L."/>
            <person name="Davis C.M."/>
            <person name="Simpson J.R."/>
            <person name="Lauterbach L."/>
            <person name="Steele A.D."/>
            <person name="Gui C."/>
            <person name="Meng S."/>
            <person name="Li G."/>
            <person name="Viehrig K."/>
            <person name="Ye F."/>
            <person name="Su P."/>
            <person name="Kiefer A.F."/>
            <person name="Nichols A."/>
            <person name="Cepeda A.J."/>
            <person name="Yan W."/>
            <person name="Fan B."/>
            <person name="Jiang Y."/>
            <person name="Adhikari A."/>
            <person name="Zheng C.-J."/>
            <person name="Schuster L."/>
            <person name="Cowan T.M."/>
            <person name="Smanski M.J."/>
            <person name="Chevrette M.G."/>
            <person name="De Carvalho L.P.S."/>
            <person name="Shen B."/>
        </authorList>
    </citation>
    <scope>NUCLEOTIDE SEQUENCE [LARGE SCALE GENOMIC DNA]</scope>
    <source>
        <strain evidence="2 3">NPDC020863</strain>
    </source>
</reference>
<sequence length="44" mass="4722">MGDNVRARQVSEALSEPEADSSADCPAGGTTQLDLMKDGVWRTR</sequence>
<evidence type="ECO:0000256" key="1">
    <source>
        <dbReference type="SAM" id="MobiDB-lite"/>
    </source>
</evidence>
<protein>
    <submittedName>
        <fullName evidence="2">Uncharacterized protein</fullName>
    </submittedName>
</protein>
<name>A0ABW8M1Y5_9ACTN</name>
<dbReference type="EMBL" id="JBJDQH010000023">
    <property type="protein sequence ID" value="MFK4272178.1"/>
    <property type="molecule type" value="Genomic_DNA"/>
</dbReference>